<dbReference type="Proteomes" id="UP000800039">
    <property type="component" value="Unassembled WGS sequence"/>
</dbReference>
<dbReference type="RefSeq" id="XP_040783423.1">
    <property type="nucleotide sequence ID" value="XM_040931340.1"/>
</dbReference>
<feature type="region of interest" description="Disordered" evidence="1">
    <location>
        <begin position="102"/>
        <end position="150"/>
    </location>
</feature>
<dbReference type="EMBL" id="ML976619">
    <property type="protein sequence ID" value="KAF1840860.1"/>
    <property type="molecule type" value="Genomic_DNA"/>
</dbReference>
<dbReference type="AlphaFoldDB" id="A0A9P4L3X9"/>
<evidence type="ECO:0000313" key="2">
    <source>
        <dbReference type="EMBL" id="KAF1840860.1"/>
    </source>
</evidence>
<dbReference type="OrthoDB" id="3520229at2759"/>
<evidence type="ECO:0000313" key="3">
    <source>
        <dbReference type="Proteomes" id="UP000800039"/>
    </source>
</evidence>
<organism evidence="2 3">
    <name type="scientific">Cucurbitaria berberidis CBS 394.84</name>
    <dbReference type="NCBI Taxonomy" id="1168544"/>
    <lineage>
        <taxon>Eukaryota</taxon>
        <taxon>Fungi</taxon>
        <taxon>Dikarya</taxon>
        <taxon>Ascomycota</taxon>
        <taxon>Pezizomycotina</taxon>
        <taxon>Dothideomycetes</taxon>
        <taxon>Pleosporomycetidae</taxon>
        <taxon>Pleosporales</taxon>
        <taxon>Pleosporineae</taxon>
        <taxon>Cucurbitariaceae</taxon>
        <taxon>Cucurbitaria</taxon>
    </lineage>
</organism>
<sequence length="178" mass="17006">MSSAVSSALATPSSSSCATADFTKFPTGNDAACAVGSISGIPSNTSTILSSCCKSAPVEQFNGECGYYCLSIEQSVADLQKCFVEGGVSPSTVFCTGNNTATATGKPSSSASRSGSGSPTTGASRASGGGSSGSTTTPSGPAKSTGAAPAGFAPQSVSKAGLGVMCMIVVSALAGAVL</sequence>
<evidence type="ECO:0000256" key="1">
    <source>
        <dbReference type="SAM" id="MobiDB-lite"/>
    </source>
</evidence>
<feature type="compositionally biased region" description="Low complexity" evidence="1">
    <location>
        <begin position="103"/>
        <end position="126"/>
    </location>
</feature>
<reference evidence="2" key="1">
    <citation type="submission" date="2020-01" db="EMBL/GenBank/DDBJ databases">
        <authorList>
            <consortium name="DOE Joint Genome Institute"/>
            <person name="Haridas S."/>
            <person name="Albert R."/>
            <person name="Binder M."/>
            <person name="Bloem J."/>
            <person name="Labutti K."/>
            <person name="Salamov A."/>
            <person name="Andreopoulos B."/>
            <person name="Baker S.E."/>
            <person name="Barry K."/>
            <person name="Bills G."/>
            <person name="Bluhm B.H."/>
            <person name="Cannon C."/>
            <person name="Castanera R."/>
            <person name="Culley D.E."/>
            <person name="Daum C."/>
            <person name="Ezra D."/>
            <person name="Gonzalez J.B."/>
            <person name="Henrissat B."/>
            <person name="Kuo A."/>
            <person name="Liang C."/>
            <person name="Lipzen A."/>
            <person name="Lutzoni F."/>
            <person name="Magnuson J."/>
            <person name="Mondo S."/>
            <person name="Nolan M."/>
            <person name="Ohm R."/>
            <person name="Pangilinan J."/>
            <person name="Park H.-J."/>
            <person name="Ramirez L."/>
            <person name="Alfaro M."/>
            <person name="Sun H."/>
            <person name="Tritt A."/>
            <person name="Yoshinaga Y."/>
            <person name="Zwiers L.-H."/>
            <person name="Turgeon B.G."/>
            <person name="Goodwin S.B."/>
            <person name="Spatafora J.W."/>
            <person name="Crous P.W."/>
            <person name="Grigoriev I.V."/>
        </authorList>
    </citation>
    <scope>NUCLEOTIDE SEQUENCE</scope>
    <source>
        <strain evidence="2">CBS 394.84</strain>
    </source>
</reference>
<protein>
    <submittedName>
        <fullName evidence="2">Uncharacterized protein</fullName>
    </submittedName>
</protein>
<proteinExistence type="predicted"/>
<feature type="compositionally biased region" description="Low complexity" evidence="1">
    <location>
        <begin position="133"/>
        <end position="146"/>
    </location>
</feature>
<accession>A0A9P4L3X9</accession>
<name>A0A9P4L3X9_9PLEO</name>
<dbReference type="GeneID" id="63848592"/>
<comment type="caution">
    <text evidence="2">The sequence shown here is derived from an EMBL/GenBank/DDBJ whole genome shotgun (WGS) entry which is preliminary data.</text>
</comment>
<gene>
    <name evidence="2" type="ORF">K460DRAFT_347229</name>
</gene>
<keyword evidence="3" id="KW-1185">Reference proteome</keyword>